<feature type="region of interest" description="Disordered" evidence="1">
    <location>
        <begin position="332"/>
        <end position="417"/>
    </location>
</feature>
<feature type="compositionally biased region" description="Low complexity" evidence="1">
    <location>
        <begin position="332"/>
        <end position="343"/>
    </location>
</feature>
<dbReference type="GO" id="GO:0042254">
    <property type="term" value="P:ribosome biogenesis"/>
    <property type="evidence" value="ECO:0007669"/>
    <property type="project" value="TreeGrafter"/>
</dbReference>
<feature type="compositionally biased region" description="Low complexity" evidence="1">
    <location>
        <begin position="275"/>
        <end position="286"/>
    </location>
</feature>
<dbReference type="EMBL" id="CM003380">
    <property type="protein sequence ID" value="KOM56732.1"/>
    <property type="molecule type" value="Genomic_DNA"/>
</dbReference>
<proteinExistence type="predicted"/>
<evidence type="ECO:0000313" key="3">
    <source>
        <dbReference type="Proteomes" id="UP000053144"/>
    </source>
</evidence>
<dbReference type="Gramene" id="KOM56732">
    <property type="protein sequence ID" value="KOM56732"/>
    <property type="gene ID" value="LR48_Vigan10g262400"/>
</dbReference>
<evidence type="ECO:0000256" key="1">
    <source>
        <dbReference type="SAM" id="MobiDB-lite"/>
    </source>
</evidence>
<dbReference type="AlphaFoldDB" id="A0A0L9VPA6"/>
<name>A0A0L9VPA6_PHAAN</name>
<dbReference type="InterPro" id="IPR052609">
    <property type="entry name" value="Ribosome_Biogenesis_Reg"/>
</dbReference>
<feature type="region of interest" description="Disordered" evidence="1">
    <location>
        <begin position="274"/>
        <end position="311"/>
    </location>
</feature>
<dbReference type="Proteomes" id="UP000053144">
    <property type="component" value="Chromosome 10"/>
</dbReference>
<dbReference type="GO" id="GO:0005730">
    <property type="term" value="C:nucleolus"/>
    <property type="evidence" value="ECO:0007669"/>
    <property type="project" value="TreeGrafter"/>
</dbReference>
<dbReference type="PANTHER" id="PTHR15682">
    <property type="entry name" value="UNHEALTHY RIBOSOME BIOGENESIS PROTEIN 2 HOMOLOG"/>
    <property type="match status" value="1"/>
</dbReference>
<feature type="compositionally biased region" description="Basic and acidic residues" evidence="1">
    <location>
        <begin position="402"/>
        <end position="417"/>
    </location>
</feature>
<feature type="compositionally biased region" description="Basic and acidic residues" evidence="1">
    <location>
        <begin position="345"/>
        <end position="356"/>
    </location>
</feature>
<feature type="compositionally biased region" description="Low complexity" evidence="1">
    <location>
        <begin position="357"/>
        <end position="374"/>
    </location>
</feature>
<reference evidence="3" key="1">
    <citation type="journal article" date="2015" name="Proc. Natl. Acad. Sci. U.S.A.">
        <title>Genome sequencing of adzuki bean (Vigna angularis) provides insight into high starch and low fat accumulation and domestication.</title>
        <authorList>
            <person name="Yang K."/>
            <person name="Tian Z."/>
            <person name="Chen C."/>
            <person name="Luo L."/>
            <person name="Zhao B."/>
            <person name="Wang Z."/>
            <person name="Yu L."/>
            <person name="Li Y."/>
            <person name="Sun Y."/>
            <person name="Li W."/>
            <person name="Chen Y."/>
            <person name="Li Y."/>
            <person name="Zhang Y."/>
            <person name="Ai D."/>
            <person name="Zhao J."/>
            <person name="Shang C."/>
            <person name="Ma Y."/>
            <person name="Wu B."/>
            <person name="Wang M."/>
            <person name="Gao L."/>
            <person name="Sun D."/>
            <person name="Zhang P."/>
            <person name="Guo F."/>
            <person name="Wang W."/>
            <person name="Li Y."/>
            <person name="Wang J."/>
            <person name="Varshney R.K."/>
            <person name="Wang J."/>
            <person name="Ling H.Q."/>
            <person name="Wan P."/>
        </authorList>
    </citation>
    <scope>NUCLEOTIDE SEQUENCE</scope>
    <source>
        <strain evidence="3">cv. Jingnong 6</strain>
    </source>
</reference>
<feature type="compositionally biased region" description="Basic and acidic residues" evidence="1">
    <location>
        <begin position="289"/>
        <end position="302"/>
    </location>
</feature>
<organism evidence="2 3">
    <name type="scientific">Phaseolus angularis</name>
    <name type="common">Azuki bean</name>
    <name type="synonym">Vigna angularis</name>
    <dbReference type="NCBI Taxonomy" id="3914"/>
    <lineage>
        <taxon>Eukaryota</taxon>
        <taxon>Viridiplantae</taxon>
        <taxon>Streptophyta</taxon>
        <taxon>Embryophyta</taxon>
        <taxon>Tracheophyta</taxon>
        <taxon>Spermatophyta</taxon>
        <taxon>Magnoliopsida</taxon>
        <taxon>eudicotyledons</taxon>
        <taxon>Gunneridae</taxon>
        <taxon>Pentapetalae</taxon>
        <taxon>rosids</taxon>
        <taxon>fabids</taxon>
        <taxon>Fabales</taxon>
        <taxon>Fabaceae</taxon>
        <taxon>Papilionoideae</taxon>
        <taxon>50 kb inversion clade</taxon>
        <taxon>NPAAA clade</taxon>
        <taxon>indigoferoid/millettioid clade</taxon>
        <taxon>Phaseoleae</taxon>
        <taxon>Vigna</taxon>
    </lineage>
</organism>
<protein>
    <submittedName>
        <fullName evidence="2">Uncharacterized protein</fullName>
    </submittedName>
</protein>
<evidence type="ECO:0000313" key="2">
    <source>
        <dbReference type="EMBL" id="KOM56732.1"/>
    </source>
</evidence>
<dbReference type="PANTHER" id="PTHR15682:SF2">
    <property type="entry name" value="UNHEALTHY RIBOSOME BIOGENESIS PROTEIN 2 HOMOLOG"/>
    <property type="match status" value="1"/>
</dbReference>
<sequence length="417" mass="45906">MQVSLSLTNLAPKVVVSKANTSAGPQNECKAAATCYTLSVDNVSKGFSDLGRALNPKGENSVARVLAGVDYFEPQGLNKHFLRSLVKADHPEVALLLRQLLIAFSSLLRLNLHRNDRFLPSSLVSTFIEISQLLLLEFAEMVVVPQQSALLLFDGACSYLRELVGYFPFTDPTSSRKVHTELIQVHMRAIGKSILLQGKGRTLTFHERQSSAKPLHCGSVEAYSSTELHCFALDEFRTRLRKSFKAYIEKSSELHLLSTIQAETLPDSTHARYCSSNVSSSRASPSAHIHTDDHCKDKDGRPNETTQGKTQATTFVHPGDVVTGILISCHPSASSSGSLPSAPIHTDDHREDKTDIQGRGTTQGKTKVTGKTHQLPPEVSPIQSTPEDSDLLPFPHMTYHPPSEDEYSRNIRMDSQH</sequence>
<accession>A0A0L9VPA6</accession>
<gene>
    <name evidence="2" type="ORF">LR48_Vigan10g262400</name>
</gene>